<keyword evidence="3" id="KW-1185">Reference proteome</keyword>
<protein>
    <submittedName>
        <fullName evidence="2">Uncharacterized protein</fullName>
    </submittedName>
</protein>
<feature type="region of interest" description="Disordered" evidence="1">
    <location>
        <begin position="1"/>
        <end position="49"/>
    </location>
</feature>
<name>A0A9P6NV19_9BASI</name>
<proteinExistence type="predicted"/>
<dbReference type="Proteomes" id="UP000886653">
    <property type="component" value="Unassembled WGS sequence"/>
</dbReference>
<dbReference type="AlphaFoldDB" id="A0A9P6NV19"/>
<dbReference type="EMBL" id="MU167216">
    <property type="protein sequence ID" value="KAG0150902.1"/>
    <property type="molecule type" value="Genomic_DNA"/>
</dbReference>
<feature type="region of interest" description="Disordered" evidence="1">
    <location>
        <begin position="96"/>
        <end position="147"/>
    </location>
</feature>
<feature type="compositionally biased region" description="Polar residues" evidence="1">
    <location>
        <begin position="96"/>
        <end position="105"/>
    </location>
</feature>
<feature type="compositionally biased region" description="Basic and acidic residues" evidence="1">
    <location>
        <begin position="25"/>
        <end position="49"/>
    </location>
</feature>
<accession>A0A9P6NV19</accession>
<comment type="caution">
    <text evidence="2">The sequence shown here is derived from an EMBL/GenBank/DDBJ whole genome shotgun (WGS) entry which is preliminary data.</text>
</comment>
<gene>
    <name evidence="2" type="ORF">CROQUDRAFT_130355</name>
</gene>
<feature type="compositionally biased region" description="Polar residues" evidence="1">
    <location>
        <begin position="1"/>
        <end position="12"/>
    </location>
</feature>
<evidence type="ECO:0000313" key="2">
    <source>
        <dbReference type="EMBL" id="KAG0150902.1"/>
    </source>
</evidence>
<organism evidence="2 3">
    <name type="scientific">Cronartium quercuum f. sp. fusiforme G11</name>
    <dbReference type="NCBI Taxonomy" id="708437"/>
    <lineage>
        <taxon>Eukaryota</taxon>
        <taxon>Fungi</taxon>
        <taxon>Dikarya</taxon>
        <taxon>Basidiomycota</taxon>
        <taxon>Pucciniomycotina</taxon>
        <taxon>Pucciniomycetes</taxon>
        <taxon>Pucciniales</taxon>
        <taxon>Coleosporiaceae</taxon>
        <taxon>Cronartium</taxon>
    </lineage>
</organism>
<sequence length="357" mass="39401">MSSTITTYQPLITSQSHQLTSQTSSEHKPTFPDHDHGEEEDAQESHKVEEHLRSLALREKSRRRAIRQASFFVLLPDSPVNFEPFTRALGLSSTTPAIDQKSSIRTLPIRRTSTKARQASLSSASSVPRTSVSTATTSPSTSPSFTVGQFIPPSADYKCELKNQIPNCATTTTPPSITAPKSLLMISTEGLDQTNRTARAERVHSAFIEHCEWTTSPPPSSTSTRLFTHPEEELVKEQHSSGVTLERYEEPLMPLRKPSLIQYFSGLSIDTVSAWTTISPPPSAGLAMKSEPGPMKRMSTSTRHLLGRSATFEDDEDGYPLSHLPDRKIGILDWILCGCWISDPDLEAEQEGRTGPE</sequence>
<feature type="compositionally biased region" description="Low complexity" evidence="1">
    <location>
        <begin position="119"/>
        <end position="147"/>
    </location>
</feature>
<evidence type="ECO:0000256" key="1">
    <source>
        <dbReference type="SAM" id="MobiDB-lite"/>
    </source>
</evidence>
<reference evidence="2" key="1">
    <citation type="submission" date="2013-11" db="EMBL/GenBank/DDBJ databases">
        <title>Genome sequence of the fusiform rust pathogen reveals effectors for host alternation and coevolution with pine.</title>
        <authorList>
            <consortium name="DOE Joint Genome Institute"/>
            <person name="Smith K."/>
            <person name="Pendleton A."/>
            <person name="Kubisiak T."/>
            <person name="Anderson C."/>
            <person name="Salamov A."/>
            <person name="Aerts A."/>
            <person name="Riley R."/>
            <person name="Clum A."/>
            <person name="Lindquist E."/>
            <person name="Ence D."/>
            <person name="Campbell M."/>
            <person name="Kronenberg Z."/>
            <person name="Feau N."/>
            <person name="Dhillon B."/>
            <person name="Hamelin R."/>
            <person name="Burleigh J."/>
            <person name="Smith J."/>
            <person name="Yandell M."/>
            <person name="Nelson C."/>
            <person name="Grigoriev I."/>
            <person name="Davis J."/>
        </authorList>
    </citation>
    <scope>NUCLEOTIDE SEQUENCE</scope>
    <source>
        <strain evidence="2">G11</strain>
    </source>
</reference>
<evidence type="ECO:0000313" key="3">
    <source>
        <dbReference type="Proteomes" id="UP000886653"/>
    </source>
</evidence>
<feature type="compositionally biased region" description="Low complexity" evidence="1">
    <location>
        <begin position="13"/>
        <end position="24"/>
    </location>
</feature>